<dbReference type="RefSeq" id="WP_097373951.1">
    <property type="nucleotide sequence ID" value="NZ_CP021404.1"/>
</dbReference>
<dbReference type="Gene3D" id="3.90.1150.200">
    <property type="match status" value="1"/>
</dbReference>
<protein>
    <recommendedName>
        <fullName evidence="1">YdhG-like domain-containing protein</fullName>
    </recommendedName>
</protein>
<dbReference type="Pfam" id="PF13376">
    <property type="entry name" value="OmdA"/>
    <property type="match status" value="1"/>
</dbReference>
<proteinExistence type="predicted"/>
<dbReference type="InterPro" id="IPR014922">
    <property type="entry name" value="YdhG-like"/>
</dbReference>
<evidence type="ECO:0000313" key="3">
    <source>
        <dbReference type="Proteomes" id="UP000219050"/>
    </source>
</evidence>
<dbReference type="Pfam" id="PF08818">
    <property type="entry name" value="DUF1801"/>
    <property type="match status" value="1"/>
</dbReference>
<dbReference type="EMBL" id="CP021404">
    <property type="protein sequence ID" value="ATI43046.1"/>
    <property type="molecule type" value="Genomic_DNA"/>
</dbReference>
<gene>
    <name evidence="2" type="ORF">CBW24_14230</name>
</gene>
<organism evidence="2 3">
    <name type="scientific">Pacificitalea manganoxidans</name>
    <dbReference type="NCBI Taxonomy" id="1411902"/>
    <lineage>
        <taxon>Bacteria</taxon>
        <taxon>Pseudomonadati</taxon>
        <taxon>Pseudomonadota</taxon>
        <taxon>Alphaproteobacteria</taxon>
        <taxon>Rhodobacterales</taxon>
        <taxon>Paracoccaceae</taxon>
        <taxon>Pacificitalea</taxon>
    </lineage>
</organism>
<dbReference type="InterPro" id="IPR016786">
    <property type="entry name" value="YdeI_bac"/>
</dbReference>
<dbReference type="KEGG" id="cmag:CBW24_14230"/>
<evidence type="ECO:0000313" key="2">
    <source>
        <dbReference type="EMBL" id="ATI43046.1"/>
    </source>
</evidence>
<dbReference type="SUPFAM" id="SSF159888">
    <property type="entry name" value="YdhG-like"/>
    <property type="match status" value="1"/>
</dbReference>
<dbReference type="Proteomes" id="UP000219050">
    <property type="component" value="Chromosome"/>
</dbReference>
<reference evidence="2 3" key="1">
    <citation type="submission" date="2017-05" db="EMBL/GenBank/DDBJ databases">
        <title>Comparative genomic and metabolic analysis of manganese-oxidizing mechanisms in Celeribater manganoxidans DY25T: its adaption to the environment of polymetallic nodule.</title>
        <authorList>
            <person name="Wang X."/>
        </authorList>
    </citation>
    <scope>NUCLEOTIDE SEQUENCE [LARGE SCALE GENOMIC DNA]</scope>
    <source>
        <strain evidence="2 3">DY25</strain>
    </source>
</reference>
<dbReference type="PIRSF" id="PIRSF021308">
    <property type="entry name" value="UCP021308"/>
    <property type="match status" value="1"/>
</dbReference>
<feature type="domain" description="YdhG-like" evidence="1">
    <location>
        <begin position="29"/>
        <end position="123"/>
    </location>
</feature>
<keyword evidence="3" id="KW-1185">Reference proteome</keyword>
<evidence type="ECO:0000259" key="1">
    <source>
        <dbReference type="Pfam" id="PF08818"/>
    </source>
</evidence>
<name>A0A291M251_9RHOB</name>
<dbReference type="AlphaFoldDB" id="A0A291M251"/>
<dbReference type="OrthoDB" id="214150at2"/>
<accession>A0A291M251</accession>
<sequence length="206" mass="22996">MITRIEDYFTRGCGRCDRFDGPDCSVHHWAAGLSALRQICLEAGLTETVKWGQPCYTHAGRNIAILGAFRENFCLTFFKAGLLDDPDRLLERAGPNTQTAGVLRFTEVEAPAERADAIRDFLHQLKHHAEAGTKPSRQTPRVDLPEDLVEALDDDPDLAAAFHALTPGRQRSYVITLSGAKKPETRARRILGFRERILLSRGATER</sequence>